<keyword evidence="2" id="KW-0808">Transferase</keyword>
<feature type="domain" description="C-methyltransferase" evidence="1">
    <location>
        <begin position="213"/>
        <end position="345"/>
    </location>
</feature>
<dbReference type="InterPro" id="IPR038576">
    <property type="entry name" value="Methyltransf_Zn-bd_dom_put_sf"/>
</dbReference>
<dbReference type="Gene3D" id="6.20.50.110">
    <property type="entry name" value="Methyltransferase, zinc-binding domain"/>
    <property type="match status" value="1"/>
</dbReference>
<dbReference type="Pfam" id="PF08484">
    <property type="entry name" value="Methyltransf_14"/>
    <property type="match status" value="1"/>
</dbReference>
<dbReference type="GO" id="GO:0008168">
    <property type="term" value="F:methyltransferase activity"/>
    <property type="evidence" value="ECO:0007669"/>
    <property type="project" value="UniProtKB-KW"/>
</dbReference>
<organism evidence="2 3">
    <name type="scientific">Nocardioides mangrovicus</name>
    <dbReference type="NCBI Taxonomy" id="2478913"/>
    <lineage>
        <taxon>Bacteria</taxon>
        <taxon>Bacillati</taxon>
        <taxon>Actinomycetota</taxon>
        <taxon>Actinomycetes</taxon>
        <taxon>Propionibacteriales</taxon>
        <taxon>Nocardioidaceae</taxon>
        <taxon>Nocardioides</taxon>
    </lineage>
</organism>
<protein>
    <submittedName>
        <fullName evidence="2">Methyltransferase domain-containing protein</fullName>
    </submittedName>
</protein>
<dbReference type="EMBL" id="RDBE01000008">
    <property type="protein sequence ID" value="RLV48616.1"/>
    <property type="molecule type" value="Genomic_DNA"/>
</dbReference>
<dbReference type="InterPro" id="IPR013691">
    <property type="entry name" value="MeTrfase_14"/>
</dbReference>
<dbReference type="OrthoDB" id="9815644at2"/>
<dbReference type="Proteomes" id="UP000281708">
    <property type="component" value="Unassembled WGS sequence"/>
</dbReference>
<dbReference type="SUPFAM" id="SSF53335">
    <property type="entry name" value="S-adenosyl-L-methionine-dependent methyltransferases"/>
    <property type="match status" value="1"/>
</dbReference>
<comment type="caution">
    <text evidence="2">The sequence shown here is derived from an EMBL/GenBank/DDBJ whole genome shotgun (WGS) entry which is preliminary data.</text>
</comment>
<keyword evidence="3" id="KW-1185">Reference proteome</keyword>
<name>A0A3L8NZI7_9ACTN</name>
<reference evidence="2 3" key="1">
    <citation type="submission" date="2018-10" db="EMBL/GenBank/DDBJ databases">
        <title>Marmoricola sp. 4Q3S-7 whole genome shotgun sequence.</title>
        <authorList>
            <person name="Li F."/>
        </authorList>
    </citation>
    <scope>NUCLEOTIDE SEQUENCE [LARGE SCALE GENOMIC DNA]</scope>
    <source>
        <strain evidence="2 3">4Q3S-7</strain>
    </source>
</reference>
<dbReference type="Gene3D" id="3.40.50.720">
    <property type="entry name" value="NAD(P)-binding Rossmann-like Domain"/>
    <property type="match status" value="1"/>
</dbReference>
<evidence type="ECO:0000259" key="1">
    <source>
        <dbReference type="Pfam" id="PF08484"/>
    </source>
</evidence>
<keyword evidence="2" id="KW-0489">Methyltransferase</keyword>
<gene>
    <name evidence="2" type="ORF">D9V37_12775</name>
</gene>
<evidence type="ECO:0000313" key="2">
    <source>
        <dbReference type="EMBL" id="RLV48616.1"/>
    </source>
</evidence>
<dbReference type="GO" id="GO:0032259">
    <property type="term" value="P:methylation"/>
    <property type="evidence" value="ECO:0007669"/>
    <property type="project" value="UniProtKB-KW"/>
</dbReference>
<evidence type="ECO:0000313" key="3">
    <source>
        <dbReference type="Proteomes" id="UP000281708"/>
    </source>
</evidence>
<dbReference type="AlphaFoldDB" id="A0A3L8NZI7"/>
<dbReference type="Pfam" id="PF13489">
    <property type="entry name" value="Methyltransf_23"/>
    <property type="match status" value="1"/>
</dbReference>
<dbReference type="InterPro" id="IPR029063">
    <property type="entry name" value="SAM-dependent_MTases_sf"/>
</dbReference>
<sequence>MGESAPGELHCAACGALGGAGDVVLDLGPVPAADDFPLPDAPVPDALHPLAMWLCPACGLAQLAEDDTAAEEPLAVEPQALRDQAAIAVDLVTAAYPGARSVVEFGSPHGGSWLSLLRPYGWLDAEERADVVVDTFGLMHEPDQAAAIRERADRLADDGVLLLLFHSLATIVEQGQWSSLRHGHTGYYSLTALGTLLGQVGLAPATVWEFDLYGGTVLLAASRDAVPDEWVSAMLEREARIGVTDATALRSLQQAADAETDALAEALAGGSWYAYGAASRAVAVLHRAGATPDRLLAVADASPGKQGRTMPGTRVPIVSPTELVAADPERVWLLLPDLAREVGHALPSLEGRWAAPC</sequence>
<dbReference type="Gene3D" id="3.40.50.150">
    <property type="entry name" value="Vaccinia Virus protein VP39"/>
    <property type="match status" value="1"/>
</dbReference>
<proteinExistence type="predicted"/>
<accession>A0A3L8NZI7</accession>
<dbReference type="RefSeq" id="WP_121806578.1">
    <property type="nucleotide sequence ID" value="NZ_RDBE01000008.1"/>
</dbReference>